<evidence type="ECO:0000313" key="2">
    <source>
        <dbReference type="EMBL" id="KGA98507.1"/>
    </source>
</evidence>
<evidence type="ECO:0000313" key="3">
    <source>
        <dbReference type="EMBL" id="THG91031.1"/>
    </source>
</evidence>
<evidence type="ECO:0000256" key="1">
    <source>
        <dbReference type="SAM" id="Phobius"/>
    </source>
</evidence>
<sequence length="134" mass="15655">MDPLEFYGLIFFIVLCLIGLTLFALTKGKKRFITIILTSSFLFIAILFIFGEPINIDADIEKRIEILEPYLQKNFPTETWEYAIIPYKEEGYNLNPKYIGVIFESEPNVIYYYFSDKEGNITLEATYDHAPEDK</sequence>
<comment type="caution">
    <text evidence="2">The sequence shown here is derived from an EMBL/GenBank/DDBJ whole genome shotgun (WGS) entry which is preliminary data.</text>
</comment>
<dbReference type="AlphaFoldDB" id="A0A094YY92"/>
<proteinExistence type="predicted"/>
<organism evidence="2 4">
    <name type="scientific">Alkalihalobacillus alcalophilus ATCC 27647 = CGMCC 1.3604</name>
    <dbReference type="NCBI Taxonomy" id="1218173"/>
    <lineage>
        <taxon>Bacteria</taxon>
        <taxon>Bacillati</taxon>
        <taxon>Bacillota</taxon>
        <taxon>Bacilli</taxon>
        <taxon>Bacillales</taxon>
        <taxon>Bacillaceae</taxon>
        <taxon>Alkalihalobacillus</taxon>
    </lineage>
</organism>
<reference evidence="2 4" key="1">
    <citation type="journal article" date="2014" name="Genome Announc.">
        <title>Draft Genome Sequence of Bacillus alcalophilus AV1934, a Classic Alkaliphile Isolated from Human Feces in 1934.</title>
        <authorList>
            <person name="Attie O."/>
            <person name="Jayaprakash A."/>
            <person name="Shah H."/>
            <person name="Paulsen I.T."/>
            <person name="Morino M."/>
            <person name="Takahashi Y."/>
            <person name="Narumi I."/>
            <person name="Sachidanandam R."/>
            <person name="Satoh K."/>
            <person name="Ito M."/>
            <person name="Krulwich T.A."/>
        </authorList>
    </citation>
    <scope>NUCLEOTIDE SEQUENCE [LARGE SCALE GENOMIC DNA]</scope>
    <source>
        <strain evidence="2 4">AV1934</strain>
    </source>
</reference>
<keyword evidence="1" id="KW-0472">Membrane</keyword>
<evidence type="ECO:0000313" key="5">
    <source>
        <dbReference type="Proteomes" id="UP000297014"/>
    </source>
</evidence>
<dbReference type="Proteomes" id="UP000297014">
    <property type="component" value="Unassembled WGS sequence"/>
</dbReference>
<gene>
    <name evidence="3" type="ORF">AJ85_07485</name>
    <name evidence="2" type="ORF">BALCAV_0203895</name>
</gene>
<feature type="transmembrane region" description="Helical" evidence="1">
    <location>
        <begin position="6"/>
        <end position="25"/>
    </location>
</feature>
<dbReference type="EMBL" id="JALP01000095">
    <property type="protein sequence ID" value="THG91031.1"/>
    <property type="molecule type" value="Genomic_DNA"/>
</dbReference>
<dbReference type="RefSeq" id="WP_004428183.1">
    <property type="nucleotide sequence ID" value="NZ_ALPT02000009.1"/>
</dbReference>
<dbReference type="Proteomes" id="UP000002754">
    <property type="component" value="Unassembled WGS sequence"/>
</dbReference>
<name>A0A094YY92_ALKAL</name>
<evidence type="ECO:0008006" key="6">
    <source>
        <dbReference type="Google" id="ProtNLM"/>
    </source>
</evidence>
<dbReference type="OrthoDB" id="2972540at2"/>
<dbReference type="eggNOG" id="ENOG5033BN6">
    <property type="taxonomic scope" value="Bacteria"/>
</dbReference>
<feature type="transmembrane region" description="Helical" evidence="1">
    <location>
        <begin position="32"/>
        <end position="51"/>
    </location>
</feature>
<keyword evidence="4" id="KW-1185">Reference proteome</keyword>
<protein>
    <recommendedName>
        <fullName evidence="6">DUF3139 domain-containing protein</fullName>
    </recommendedName>
</protein>
<evidence type="ECO:0000313" key="4">
    <source>
        <dbReference type="Proteomes" id="UP000002754"/>
    </source>
</evidence>
<accession>A0A094YY92</accession>
<dbReference type="EMBL" id="ALPT02000009">
    <property type="protein sequence ID" value="KGA98507.1"/>
    <property type="molecule type" value="Genomic_DNA"/>
</dbReference>
<keyword evidence="1" id="KW-0812">Transmembrane</keyword>
<reference evidence="3 5" key="2">
    <citation type="submission" date="2014-01" db="EMBL/GenBank/DDBJ databases">
        <title>Draft genome sequencing of Bacillus alcalophilus CGMCC 1.3604.</title>
        <authorList>
            <person name="Yang J."/>
            <person name="Diao L."/>
            <person name="Yang S."/>
        </authorList>
    </citation>
    <scope>NUCLEOTIDE SEQUENCE [LARGE SCALE GENOMIC DNA]</scope>
    <source>
        <strain evidence="3 5">CGMCC 1.3604</strain>
    </source>
</reference>
<keyword evidence="1" id="KW-1133">Transmembrane helix</keyword>